<evidence type="ECO:0000256" key="2">
    <source>
        <dbReference type="SAM" id="Phobius"/>
    </source>
</evidence>
<sequence length="482" mass="54045">MAFTAPLHLTVIQMDGPLLLRCEKTGRLTLSISVVDNDHDPGLPHEVALGRDGQNPNLKSVIPVHEVTATTKLIIDVFHHLKAKKKHMKRNFVGSASLSLHEFLNNHPLPRLGSVDYDVQLACYPPQCKSLTLEDMQQYGATLTMRFKVYRSSKPRPYQLDSPPLSPVSVSEHYETEPPLLSRAPSSSRGAQSETLYTNTPNESGEEREREQRPWGKQESDNCPDGTAGLRCRHCRELHGLPVDSDSRAESPEDGHFPTIYDDELRRNADEDDKGEVSFEERFLCWISPYKEITEAAEGRDWRKAEKVLARLQPVWHVVSLALPVLAMVNAGVVTVAPGALFAQEGFPRRALMVSTVAIFSGLMFNAMFLHCYGSCRCGAEFLFLAKDLWADTYVSFSLTCRLPILCLAILMVSFMASFLAVAWTAWPTAMLVVSFVVGLLLTLELVIFGTSRLVSFAIWFKGDAWRTLVRFSLYRPWCPEA</sequence>
<dbReference type="AlphaFoldDB" id="A0A2G8SBA2"/>
<evidence type="ECO:0000256" key="1">
    <source>
        <dbReference type="SAM" id="MobiDB-lite"/>
    </source>
</evidence>
<feature type="transmembrane region" description="Helical" evidence="2">
    <location>
        <begin position="315"/>
        <end position="340"/>
    </location>
</feature>
<keyword evidence="2" id="KW-0812">Transmembrane</keyword>
<feature type="region of interest" description="Disordered" evidence="1">
    <location>
        <begin position="154"/>
        <end position="229"/>
    </location>
</feature>
<feature type="transmembrane region" description="Helical" evidence="2">
    <location>
        <begin position="405"/>
        <end position="427"/>
    </location>
</feature>
<evidence type="ECO:0000313" key="3">
    <source>
        <dbReference type="EMBL" id="PIL31039.1"/>
    </source>
</evidence>
<comment type="caution">
    <text evidence="3">The sequence shown here is derived from an EMBL/GenBank/DDBJ whole genome shotgun (WGS) entry which is preliminary data.</text>
</comment>
<feature type="compositionally biased region" description="Low complexity" evidence="1">
    <location>
        <begin position="178"/>
        <end position="189"/>
    </location>
</feature>
<proteinExistence type="predicted"/>
<gene>
    <name evidence="3" type="ORF">GSI_05735</name>
</gene>
<dbReference type="EMBL" id="AYKW01000012">
    <property type="protein sequence ID" value="PIL31039.1"/>
    <property type="molecule type" value="Genomic_DNA"/>
</dbReference>
<dbReference type="OrthoDB" id="2642524at2759"/>
<keyword evidence="4" id="KW-1185">Reference proteome</keyword>
<feature type="compositionally biased region" description="Polar residues" evidence="1">
    <location>
        <begin position="190"/>
        <end position="203"/>
    </location>
</feature>
<evidence type="ECO:0000313" key="4">
    <source>
        <dbReference type="Proteomes" id="UP000230002"/>
    </source>
</evidence>
<accession>A0A2G8SBA2</accession>
<dbReference type="Proteomes" id="UP000230002">
    <property type="component" value="Unassembled WGS sequence"/>
</dbReference>
<keyword evidence="2" id="KW-0472">Membrane</keyword>
<organism evidence="3 4">
    <name type="scientific">Ganoderma sinense ZZ0214-1</name>
    <dbReference type="NCBI Taxonomy" id="1077348"/>
    <lineage>
        <taxon>Eukaryota</taxon>
        <taxon>Fungi</taxon>
        <taxon>Dikarya</taxon>
        <taxon>Basidiomycota</taxon>
        <taxon>Agaricomycotina</taxon>
        <taxon>Agaricomycetes</taxon>
        <taxon>Polyporales</taxon>
        <taxon>Polyporaceae</taxon>
        <taxon>Ganoderma</taxon>
    </lineage>
</organism>
<keyword evidence="2" id="KW-1133">Transmembrane helix</keyword>
<feature type="compositionally biased region" description="Basic and acidic residues" evidence="1">
    <location>
        <begin position="205"/>
        <end position="220"/>
    </location>
</feature>
<feature type="transmembrane region" description="Helical" evidence="2">
    <location>
        <begin position="352"/>
        <end position="373"/>
    </location>
</feature>
<reference evidence="3 4" key="1">
    <citation type="journal article" date="2015" name="Sci. Rep.">
        <title>Chromosome-level genome map provides insights into diverse defense mechanisms in the medicinal fungus Ganoderma sinense.</title>
        <authorList>
            <person name="Zhu Y."/>
            <person name="Xu J."/>
            <person name="Sun C."/>
            <person name="Zhou S."/>
            <person name="Xu H."/>
            <person name="Nelson D.R."/>
            <person name="Qian J."/>
            <person name="Song J."/>
            <person name="Luo H."/>
            <person name="Xiang L."/>
            <person name="Li Y."/>
            <person name="Xu Z."/>
            <person name="Ji A."/>
            <person name="Wang L."/>
            <person name="Lu S."/>
            <person name="Hayward A."/>
            <person name="Sun W."/>
            <person name="Li X."/>
            <person name="Schwartz D.C."/>
            <person name="Wang Y."/>
            <person name="Chen S."/>
        </authorList>
    </citation>
    <scope>NUCLEOTIDE SEQUENCE [LARGE SCALE GENOMIC DNA]</scope>
    <source>
        <strain evidence="3 4">ZZ0214-1</strain>
    </source>
</reference>
<dbReference type="STRING" id="1077348.A0A2G8SBA2"/>
<protein>
    <submittedName>
        <fullName evidence="3">Uncharacterized protein</fullName>
    </submittedName>
</protein>
<name>A0A2G8SBA2_9APHY</name>
<feature type="transmembrane region" description="Helical" evidence="2">
    <location>
        <begin position="433"/>
        <end position="461"/>
    </location>
</feature>